<evidence type="ECO:0000256" key="1">
    <source>
        <dbReference type="ARBA" id="ARBA00005510"/>
    </source>
</evidence>
<dbReference type="PANTHER" id="PTHR35310">
    <property type="entry name" value="CELL WALL INTEGRITY/STRESS RESPONSE COMPONENT-LIKE PROTEIN"/>
    <property type="match status" value="1"/>
</dbReference>
<keyword evidence="3" id="KW-0804">Transcription</keyword>
<accession>A0A1D6IWM1</accession>
<evidence type="ECO:0000256" key="3">
    <source>
        <dbReference type="ARBA" id="ARBA00023163"/>
    </source>
</evidence>
<evidence type="ECO:0000313" key="4">
    <source>
        <dbReference type="EMBL" id="AQK40318.1"/>
    </source>
</evidence>
<dbReference type="InterPro" id="IPR036638">
    <property type="entry name" value="HLH_DNA-bd_sf"/>
</dbReference>
<proteinExistence type="inferred from homology"/>
<comment type="similarity">
    <text evidence="1">Belongs to the bHLH protein family.</text>
</comment>
<dbReference type="ExpressionAtlas" id="A0A1D6IWM1">
    <property type="expression patterns" value="baseline"/>
</dbReference>
<name>A0A1D6IWM1_MAIZE</name>
<protein>
    <submittedName>
        <fullName evidence="4">Putative HLH DNA-binding domain superfamily protein</fullName>
    </submittedName>
</protein>
<dbReference type="EMBL" id="CM000786">
    <property type="protein sequence ID" value="AQK40318.1"/>
    <property type="molecule type" value="Genomic_DNA"/>
</dbReference>
<dbReference type="GO" id="GO:0046983">
    <property type="term" value="F:protein dimerization activity"/>
    <property type="evidence" value="ECO:0007669"/>
    <property type="project" value="InterPro"/>
</dbReference>
<keyword evidence="2" id="KW-0805">Transcription regulation</keyword>
<dbReference type="GO" id="GO:0003677">
    <property type="term" value="F:DNA binding"/>
    <property type="evidence" value="ECO:0007669"/>
    <property type="project" value="UniProtKB-KW"/>
</dbReference>
<dbReference type="PANTHER" id="PTHR35310:SF1">
    <property type="entry name" value="CELL WALL INTEGRITY_STRESS RESPONSE COMPONENT-LIKE PROTEIN"/>
    <property type="match status" value="1"/>
</dbReference>
<dbReference type="AlphaFoldDB" id="A0A1D6IWM1"/>
<reference evidence="4" key="1">
    <citation type="submission" date="2015-12" db="EMBL/GenBank/DDBJ databases">
        <title>Update maize B73 reference genome by single molecule sequencing technologies.</title>
        <authorList>
            <consortium name="Maize Genome Sequencing Project"/>
            <person name="Ware D."/>
        </authorList>
    </citation>
    <scope>NUCLEOTIDE SEQUENCE</scope>
    <source>
        <tissue evidence="4">Seedling</tissue>
    </source>
</reference>
<sequence length="349" mass="36887">MLTVLVWRMGPYLPLLHHVLLLEQAYLAIYSATLALTATATGLEPPRFIHAASPAAYAWTHAAQSLDFMAYLVLQMVDLVVVFSGTTSPEDDDNGTPPRPSGSRRWWSASPPACTAMSPSSTAPRQGPHPAPTGACTLKWDMTTVMEYKGLPLQQVVDYYKQKPTRRSAMAGEGGGRLPLDLSLATAGPSAGERRPRARPNRRTLSSLYAELGAMLPNLPIDRPASKEEIVDAAAARVKVLEDTVAVLETYHSVRSPLHGAGAGAGAAAARRPEVSVAVGAVCFCARLPARSPGSLTRVLEAFHRRGVEVLVATVGPHGHGGAAVVTVTAAAAPPEVLQMIRADITGIC</sequence>
<dbReference type="SUPFAM" id="SSF47459">
    <property type="entry name" value="HLH, helix-loop-helix DNA-binding domain"/>
    <property type="match status" value="1"/>
</dbReference>
<keyword evidence="4" id="KW-0238">DNA-binding</keyword>
<evidence type="ECO:0000256" key="2">
    <source>
        <dbReference type="ARBA" id="ARBA00023015"/>
    </source>
</evidence>
<gene>
    <name evidence="4" type="ORF">ZEAMMB73_Zm00001d023882</name>
</gene>
<dbReference type="InParanoid" id="A0A1D6IWM1"/>
<dbReference type="CDD" id="cd00083">
    <property type="entry name" value="bHLH_SF"/>
    <property type="match status" value="1"/>
</dbReference>
<dbReference type="PROSITE" id="PS50888">
    <property type="entry name" value="BHLH"/>
    <property type="match status" value="1"/>
</dbReference>
<dbReference type="InterPro" id="IPR011598">
    <property type="entry name" value="bHLH_dom"/>
</dbReference>
<organism evidence="4">
    <name type="scientific">Zea mays</name>
    <name type="common">Maize</name>
    <dbReference type="NCBI Taxonomy" id="4577"/>
    <lineage>
        <taxon>Eukaryota</taxon>
        <taxon>Viridiplantae</taxon>
        <taxon>Streptophyta</taxon>
        <taxon>Embryophyta</taxon>
        <taxon>Tracheophyta</taxon>
        <taxon>Spermatophyta</taxon>
        <taxon>Magnoliopsida</taxon>
        <taxon>Liliopsida</taxon>
        <taxon>Poales</taxon>
        <taxon>Poaceae</taxon>
        <taxon>PACMAD clade</taxon>
        <taxon>Panicoideae</taxon>
        <taxon>Andropogonodae</taxon>
        <taxon>Andropogoneae</taxon>
        <taxon>Tripsacinae</taxon>
        <taxon>Zea</taxon>
    </lineage>
</organism>
<dbReference type="SMR" id="A0A1D6IWM1"/>